<evidence type="ECO:0000256" key="1">
    <source>
        <dbReference type="SAM" id="Coils"/>
    </source>
</evidence>
<name>A0ABZ3IN86_9FIRM</name>
<evidence type="ECO:0000313" key="3">
    <source>
        <dbReference type="Proteomes" id="UP000216752"/>
    </source>
</evidence>
<sequence>MQILEIVLYGVNQEKRVLSLRPGGVSIITGASATGKSALIEIVNYCLGKNSCTIPEGVIRETVAWYGLLLKFSDEKMFIARENPPYGVQSTNHMYIERGINIESPAHSPNMSNVRAEDIVELLTQKVGISPNLHTPAVEQTRAPLAANIKHALTYCFQPQDVVAKRNIMFFRQEDSFVAQAIKDTLPYFLGAIREDQLALEQELARARRELRIAEKALREAEAIKGTGVSKAISLVEEMKQSGILHSSVMIPTSGEDDELLVITNFLRGNCECWNPLETYSPSTNALTQLQFEQRNLYGKLQEQDDAIMAAKNFAQEAQGYSVEVNEQGLRLESIGLFVGDNDNSLCPVCNHHHESLTPQASAIRQSLHDLNRSLENMVRERPRLREYIDNLEREKTAIIEMIREKNTAIEALITEQEEAAQLRDLSTRQARVIGRVSLWLESVDLTDDFSDLRTNVQNRISAVRRLEECLDSTSKEERMVSILNRMGIQMTEWAQRMELEHSENPIRFDLKQLTVIADREDRPIPLSNMGSGENWVGYHLITHFALHQIFRRGHRPVPQFIFFDQPSQVYYPTDMDAQAGGSVAQLNDEDRQAIARMFSFIFDVVESLAPDLQVIITDHADLEEPRYRGAVIERWRNGRALIPASWINDG</sequence>
<dbReference type="EMBL" id="CP155573">
    <property type="protein sequence ID" value="XFO67179.1"/>
    <property type="molecule type" value="Genomic_DNA"/>
</dbReference>
<dbReference type="InterPro" id="IPR022205">
    <property type="entry name" value="DUF3732"/>
</dbReference>
<evidence type="ECO:0008006" key="4">
    <source>
        <dbReference type="Google" id="ProtNLM"/>
    </source>
</evidence>
<dbReference type="RefSeq" id="WP_094603566.1">
    <property type="nucleotide sequence ID" value="NZ_CP155573.1"/>
</dbReference>
<evidence type="ECO:0000313" key="2">
    <source>
        <dbReference type="EMBL" id="XFO67179.1"/>
    </source>
</evidence>
<keyword evidence="3" id="KW-1185">Reference proteome</keyword>
<reference evidence="2" key="1">
    <citation type="submission" date="2024-05" db="EMBL/GenBank/DDBJ databases">
        <title>Isolation and characterization of Sporomusa carbonis sp. nov., a carboxydotrophic hydrogenogen in the genus of Sporomusa isolated from a charcoal burning pile.</title>
        <authorList>
            <person name="Boeer T."/>
            <person name="Rosenbaum F."/>
            <person name="Eysell L."/>
            <person name="Mueller V."/>
            <person name="Daniel R."/>
            <person name="Poehlein A."/>
        </authorList>
    </citation>
    <scope>NUCLEOTIDE SEQUENCE [LARGE SCALE GENOMIC DNA]</scope>
    <source>
        <strain evidence="2">DSM 10669</strain>
    </source>
</reference>
<keyword evidence="1" id="KW-0175">Coiled coil</keyword>
<feature type="coiled-coil region" evidence="1">
    <location>
        <begin position="190"/>
        <end position="224"/>
    </location>
</feature>
<feature type="coiled-coil region" evidence="1">
    <location>
        <begin position="375"/>
        <end position="409"/>
    </location>
</feature>
<organism evidence="2 3">
    <name type="scientific">Sporomusa silvacetica DSM 10669</name>
    <dbReference type="NCBI Taxonomy" id="1123289"/>
    <lineage>
        <taxon>Bacteria</taxon>
        <taxon>Bacillati</taxon>
        <taxon>Bacillota</taxon>
        <taxon>Negativicutes</taxon>
        <taxon>Selenomonadales</taxon>
        <taxon>Sporomusaceae</taxon>
        <taxon>Sporomusa</taxon>
    </lineage>
</organism>
<protein>
    <recommendedName>
        <fullName evidence="4">DUF3732 domain-containing protein</fullName>
    </recommendedName>
</protein>
<dbReference type="Pfam" id="PF12532">
    <property type="entry name" value="DUF3732"/>
    <property type="match status" value="1"/>
</dbReference>
<proteinExistence type="predicted"/>
<dbReference type="InterPro" id="IPR027417">
    <property type="entry name" value="P-loop_NTPase"/>
</dbReference>
<accession>A0ABZ3IN86</accession>
<gene>
    <name evidence="2" type="ORF">SPSIL_033680</name>
</gene>
<dbReference type="SUPFAM" id="SSF52540">
    <property type="entry name" value="P-loop containing nucleoside triphosphate hydrolases"/>
    <property type="match status" value="1"/>
</dbReference>
<dbReference type="Proteomes" id="UP000216752">
    <property type="component" value="Chromosome"/>
</dbReference>